<dbReference type="GO" id="GO:0004357">
    <property type="term" value="F:glutamate-cysteine ligase activity"/>
    <property type="evidence" value="ECO:0007669"/>
    <property type="project" value="UniProtKB-EC"/>
</dbReference>
<reference evidence="6 7" key="1">
    <citation type="submission" date="2022-06" db="EMBL/GenBank/DDBJ databases">
        <title>Draft genome sequence of type strain Streptomyces rubrisoli DSM 42083.</title>
        <authorList>
            <person name="Duangmal K."/>
            <person name="Klaysubun C."/>
        </authorList>
    </citation>
    <scope>NUCLEOTIDE SEQUENCE [LARGE SCALE GENOMIC DNA]</scope>
    <source>
        <strain evidence="6 7">DSM 42083</strain>
    </source>
</reference>
<dbReference type="SUPFAM" id="SSF55931">
    <property type="entry name" value="Glutamine synthetase/guanido kinase"/>
    <property type="match status" value="1"/>
</dbReference>
<dbReference type="PANTHER" id="PTHR36510:SF1">
    <property type="entry name" value="GLUTAMATE--CYSTEINE LIGASE 2-RELATED"/>
    <property type="match status" value="1"/>
</dbReference>
<proteinExistence type="inferred from homology"/>
<dbReference type="Gene3D" id="3.30.590.20">
    <property type="match status" value="1"/>
</dbReference>
<dbReference type="InterPro" id="IPR050141">
    <property type="entry name" value="GCL_type2/YbdK_subfam"/>
</dbReference>
<protein>
    <recommendedName>
        <fullName evidence="5">Putative glutamate--cysteine ligase 2</fullName>
        <ecNumber evidence="5">6.3.2.2</ecNumber>
    </recommendedName>
    <alternativeName>
        <fullName evidence="5">Gamma-glutamylcysteine synthetase 2</fullName>
        <shortName evidence="5">GCS 2</shortName>
        <shortName evidence="5">Gamma-GCS 2</shortName>
    </alternativeName>
</protein>
<accession>A0ABT1PHR7</accession>
<evidence type="ECO:0000256" key="1">
    <source>
        <dbReference type="ARBA" id="ARBA00022598"/>
    </source>
</evidence>
<evidence type="ECO:0000313" key="7">
    <source>
        <dbReference type="Proteomes" id="UP001206206"/>
    </source>
</evidence>
<evidence type="ECO:0000256" key="5">
    <source>
        <dbReference type="HAMAP-Rule" id="MF_01609"/>
    </source>
</evidence>
<comment type="caution">
    <text evidence="6">The sequence shown here is derived from an EMBL/GenBank/DDBJ whole genome shotgun (WGS) entry which is preliminary data.</text>
</comment>
<dbReference type="InterPro" id="IPR006336">
    <property type="entry name" value="GCS2"/>
</dbReference>
<dbReference type="InterPro" id="IPR014746">
    <property type="entry name" value="Gln_synth/guanido_kin_cat_dom"/>
</dbReference>
<dbReference type="Pfam" id="PF04107">
    <property type="entry name" value="GCS2"/>
    <property type="match status" value="1"/>
</dbReference>
<evidence type="ECO:0000256" key="4">
    <source>
        <dbReference type="ARBA" id="ARBA00048819"/>
    </source>
</evidence>
<sequence length="377" mass="41273">MGEHSLLRRRGGRAFAGCQVRRLGVEEELLLVDPDSGAAKAVGGQVMELSGKANGFQAELQSEQLEVATRPCAQLEELAEQIRVGRAALSRGAREVGAEVAALATSPLGVDPTLSRSRRYRRMAETFGLTTHEQLSCGCHVHVEVESDEEGVAVIDRIRPWLAPLIALSANSPYWHGRDTGYASYRYQVWSRWPTSGPTELFGSSKAYHALVGELLRTRTLLDTGMIYFDARLSHHCPTVEVRVPDVCLEADDAVLVAALVRGLVETAARDWRDGRPADPVSAQVLRLAAWRASRFGLYGRLLHPLTHTPAAAAEVLRALLRHVWRTLPEDDAMTTERLLGQVLSRGTGAGFQRTAFAARHSMADVSRASVVRTTAR</sequence>
<evidence type="ECO:0000256" key="2">
    <source>
        <dbReference type="ARBA" id="ARBA00022741"/>
    </source>
</evidence>
<comment type="similarity">
    <text evidence="5">Belongs to the glutamate--cysteine ligase type 2 family. YbdK subfamily.</text>
</comment>
<evidence type="ECO:0000256" key="3">
    <source>
        <dbReference type="ARBA" id="ARBA00022840"/>
    </source>
</evidence>
<keyword evidence="7" id="KW-1185">Reference proteome</keyword>
<keyword evidence="3 5" id="KW-0067">ATP-binding</keyword>
<dbReference type="HAMAP" id="MF_01609">
    <property type="entry name" value="Glu_cys_ligase_2"/>
    <property type="match status" value="1"/>
</dbReference>
<name>A0ABT1PHR7_9ACTN</name>
<comment type="catalytic activity">
    <reaction evidence="4 5">
        <text>L-cysteine + L-glutamate + ATP = gamma-L-glutamyl-L-cysteine + ADP + phosphate + H(+)</text>
        <dbReference type="Rhea" id="RHEA:13285"/>
        <dbReference type="ChEBI" id="CHEBI:15378"/>
        <dbReference type="ChEBI" id="CHEBI:29985"/>
        <dbReference type="ChEBI" id="CHEBI:30616"/>
        <dbReference type="ChEBI" id="CHEBI:35235"/>
        <dbReference type="ChEBI" id="CHEBI:43474"/>
        <dbReference type="ChEBI" id="CHEBI:58173"/>
        <dbReference type="ChEBI" id="CHEBI:456216"/>
        <dbReference type="EC" id="6.3.2.2"/>
    </reaction>
</comment>
<keyword evidence="1 5" id="KW-0436">Ligase</keyword>
<organism evidence="6 7">
    <name type="scientific">Streptantibioticus rubrisoli</name>
    <dbReference type="NCBI Taxonomy" id="1387313"/>
    <lineage>
        <taxon>Bacteria</taxon>
        <taxon>Bacillati</taxon>
        <taxon>Actinomycetota</taxon>
        <taxon>Actinomycetes</taxon>
        <taxon>Kitasatosporales</taxon>
        <taxon>Streptomycetaceae</taxon>
        <taxon>Streptantibioticus</taxon>
    </lineage>
</organism>
<dbReference type="PANTHER" id="PTHR36510">
    <property type="entry name" value="GLUTAMATE--CYSTEINE LIGASE 2-RELATED"/>
    <property type="match status" value="1"/>
</dbReference>
<keyword evidence="2 5" id="KW-0547">Nucleotide-binding</keyword>
<dbReference type="EMBL" id="JANFNH010000019">
    <property type="protein sequence ID" value="MCQ4043783.1"/>
    <property type="molecule type" value="Genomic_DNA"/>
</dbReference>
<dbReference type="RefSeq" id="WP_255929172.1">
    <property type="nucleotide sequence ID" value="NZ_JANFNH010000019.1"/>
</dbReference>
<dbReference type="NCBIfam" id="TIGR02050">
    <property type="entry name" value="gshA_cyan_rel"/>
    <property type="match status" value="1"/>
</dbReference>
<dbReference type="InterPro" id="IPR011793">
    <property type="entry name" value="YbdK"/>
</dbReference>
<dbReference type="EC" id="6.3.2.2" evidence="5"/>
<dbReference type="NCBIfam" id="NF010041">
    <property type="entry name" value="PRK13517.1-1"/>
    <property type="match status" value="1"/>
</dbReference>
<evidence type="ECO:0000313" key="6">
    <source>
        <dbReference type="EMBL" id="MCQ4043783.1"/>
    </source>
</evidence>
<comment type="function">
    <text evidence="5">ATP-dependent carboxylate-amine ligase which exhibits weak glutamate--cysteine ligase activity.</text>
</comment>
<dbReference type="Proteomes" id="UP001206206">
    <property type="component" value="Unassembled WGS sequence"/>
</dbReference>
<gene>
    <name evidence="6" type="ORF">NON19_17580</name>
</gene>